<feature type="region of interest" description="Disordered" evidence="1">
    <location>
        <begin position="1"/>
        <end position="22"/>
    </location>
</feature>
<evidence type="ECO:0000313" key="3">
    <source>
        <dbReference type="Proteomes" id="UP000054485"/>
    </source>
</evidence>
<dbReference type="AlphaFoldDB" id="A0A0D0BJX1"/>
<dbReference type="EMBL" id="KN835211">
    <property type="protein sequence ID" value="KIK43523.1"/>
    <property type="molecule type" value="Genomic_DNA"/>
</dbReference>
<dbReference type="HOGENOM" id="CLU_2135206_0_0_1"/>
<dbReference type="Proteomes" id="UP000054485">
    <property type="component" value="Unassembled WGS sequence"/>
</dbReference>
<organism evidence="2 3">
    <name type="scientific">Suillus luteus UH-Slu-Lm8-n1</name>
    <dbReference type="NCBI Taxonomy" id="930992"/>
    <lineage>
        <taxon>Eukaryota</taxon>
        <taxon>Fungi</taxon>
        <taxon>Dikarya</taxon>
        <taxon>Basidiomycota</taxon>
        <taxon>Agaricomycotina</taxon>
        <taxon>Agaricomycetes</taxon>
        <taxon>Agaricomycetidae</taxon>
        <taxon>Boletales</taxon>
        <taxon>Suillineae</taxon>
        <taxon>Suillaceae</taxon>
        <taxon>Suillus</taxon>
    </lineage>
</organism>
<evidence type="ECO:0000313" key="2">
    <source>
        <dbReference type="EMBL" id="KIK43523.1"/>
    </source>
</evidence>
<dbReference type="OrthoDB" id="10509362at2759"/>
<sequence>MAASGSSVGSASKDSTMGPLVKPNVSSSALKTQMRFWCYREVPVIALSLMSDEFLNLCIVPCMLPFTAIASPRFSAHSPMAYHTTASVFCFPPNEGPTPVRIQGLKSPCVTLY</sequence>
<gene>
    <name evidence="2" type="ORF">CY34DRAFT_708625</name>
</gene>
<feature type="compositionally biased region" description="Low complexity" evidence="1">
    <location>
        <begin position="1"/>
        <end position="12"/>
    </location>
</feature>
<evidence type="ECO:0000256" key="1">
    <source>
        <dbReference type="SAM" id="MobiDB-lite"/>
    </source>
</evidence>
<reference evidence="2 3" key="1">
    <citation type="submission" date="2014-04" db="EMBL/GenBank/DDBJ databases">
        <authorList>
            <consortium name="DOE Joint Genome Institute"/>
            <person name="Kuo A."/>
            <person name="Ruytinx J."/>
            <person name="Rineau F."/>
            <person name="Colpaert J."/>
            <person name="Kohler A."/>
            <person name="Nagy L.G."/>
            <person name="Floudas D."/>
            <person name="Copeland A."/>
            <person name="Barry K.W."/>
            <person name="Cichocki N."/>
            <person name="Veneault-Fourrey C."/>
            <person name="LaButti K."/>
            <person name="Lindquist E.A."/>
            <person name="Lipzen A."/>
            <person name="Lundell T."/>
            <person name="Morin E."/>
            <person name="Murat C."/>
            <person name="Sun H."/>
            <person name="Tunlid A."/>
            <person name="Henrissat B."/>
            <person name="Grigoriev I.V."/>
            <person name="Hibbett D.S."/>
            <person name="Martin F."/>
            <person name="Nordberg H.P."/>
            <person name="Cantor M.N."/>
            <person name="Hua S.X."/>
        </authorList>
    </citation>
    <scope>NUCLEOTIDE SEQUENCE [LARGE SCALE GENOMIC DNA]</scope>
    <source>
        <strain evidence="2 3">UH-Slu-Lm8-n1</strain>
    </source>
</reference>
<keyword evidence="3" id="KW-1185">Reference proteome</keyword>
<name>A0A0D0BJX1_9AGAM</name>
<dbReference type="InParanoid" id="A0A0D0BJX1"/>
<accession>A0A0D0BJX1</accession>
<proteinExistence type="predicted"/>
<reference evidence="3" key="2">
    <citation type="submission" date="2015-01" db="EMBL/GenBank/DDBJ databases">
        <title>Evolutionary Origins and Diversification of the Mycorrhizal Mutualists.</title>
        <authorList>
            <consortium name="DOE Joint Genome Institute"/>
            <consortium name="Mycorrhizal Genomics Consortium"/>
            <person name="Kohler A."/>
            <person name="Kuo A."/>
            <person name="Nagy L.G."/>
            <person name="Floudas D."/>
            <person name="Copeland A."/>
            <person name="Barry K.W."/>
            <person name="Cichocki N."/>
            <person name="Veneault-Fourrey C."/>
            <person name="LaButti K."/>
            <person name="Lindquist E.A."/>
            <person name="Lipzen A."/>
            <person name="Lundell T."/>
            <person name="Morin E."/>
            <person name="Murat C."/>
            <person name="Riley R."/>
            <person name="Ohm R."/>
            <person name="Sun H."/>
            <person name="Tunlid A."/>
            <person name="Henrissat B."/>
            <person name="Grigoriev I.V."/>
            <person name="Hibbett D.S."/>
            <person name="Martin F."/>
        </authorList>
    </citation>
    <scope>NUCLEOTIDE SEQUENCE [LARGE SCALE GENOMIC DNA]</scope>
    <source>
        <strain evidence="3">UH-Slu-Lm8-n1</strain>
    </source>
</reference>
<protein>
    <submittedName>
        <fullName evidence="2">Uncharacterized protein</fullName>
    </submittedName>
</protein>